<dbReference type="VEuPathDB" id="FungiDB:PV09_07688"/>
<keyword evidence="1" id="KW-0472">Membrane</keyword>
<gene>
    <name evidence="2" type="ORF">PV09_07688</name>
</gene>
<feature type="transmembrane region" description="Helical" evidence="1">
    <location>
        <begin position="154"/>
        <end position="173"/>
    </location>
</feature>
<name>A0A0D1YIK9_9PEZI</name>
<dbReference type="EMBL" id="KN847560">
    <property type="protein sequence ID" value="KIW00702.1"/>
    <property type="molecule type" value="Genomic_DNA"/>
</dbReference>
<protein>
    <recommendedName>
        <fullName evidence="4">MARVEL domain-containing protein</fullName>
    </recommendedName>
</protein>
<proteinExistence type="predicted"/>
<evidence type="ECO:0000256" key="1">
    <source>
        <dbReference type="SAM" id="Phobius"/>
    </source>
</evidence>
<accession>A0A0D1YIK9</accession>
<organism evidence="2 3">
    <name type="scientific">Verruconis gallopava</name>
    <dbReference type="NCBI Taxonomy" id="253628"/>
    <lineage>
        <taxon>Eukaryota</taxon>
        <taxon>Fungi</taxon>
        <taxon>Dikarya</taxon>
        <taxon>Ascomycota</taxon>
        <taxon>Pezizomycotina</taxon>
        <taxon>Dothideomycetes</taxon>
        <taxon>Pleosporomycetidae</taxon>
        <taxon>Venturiales</taxon>
        <taxon>Sympoventuriaceae</taxon>
        <taxon>Verruconis</taxon>
    </lineage>
</organism>
<feature type="transmembrane region" description="Helical" evidence="1">
    <location>
        <begin position="51"/>
        <end position="74"/>
    </location>
</feature>
<keyword evidence="1" id="KW-1133">Transmembrane helix</keyword>
<sequence>MAIPSYGAKPISLTFLGCRALQLVFLIIIIGMTANFVNGMVMDNHDPSQEIVGALVITCIATLYTLVSISFFWANAQMGMFVMAGIDFLIFIAFIVVSVTVGKPVASLNCYWRFENMDGEVLNGLQENWNKKGSTVNLQYWSGMNKSNCFETKAIWGFCIALTILYSVTAILLPTLHMKNKKVGGFVKADV</sequence>
<dbReference type="RefSeq" id="XP_016210571.1">
    <property type="nucleotide sequence ID" value="XM_016361492.1"/>
</dbReference>
<reference evidence="2 3" key="1">
    <citation type="submission" date="2015-01" db="EMBL/GenBank/DDBJ databases">
        <title>The Genome Sequence of Ochroconis gallopava CBS43764.</title>
        <authorList>
            <consortium name="The Broad Institute Genomics Platform"/>
            <person name="Cuomo C."/>
            <person name="de Hoog S."/>
            <person name="Gorbushina A."/>
            <person name="Stielow B."/>
            <person name="Teixiera M."/>
            <person name="Abouelleil A."/>
            <person name="Chapman S.B."/>
            <person name="Priest M."/>
            <person name="Young S.K."/>
            <person name="Wortman J."/>
            <person name="Nusbaum C."/>
            <person name="Birren B."/>
        </authorList>
    </citation>
    <scope>NUCLEOTIDE SEQUENCE [LARGE SCALE GENOMIC DNA]</scope>
    <source>
        <strain evidence="2 3">CBS 43764</strain>
    </source>
</reference>
<feature type="transmembrane region" description="Helical" evidence="1">
    <location>
        <begin position="81"/>
        <end position="101"/>
    </location>
</feature>
<evidence type="ECO:0000313" key="2">
    <source>
        <dbReference type="EMBL" id="KIW00702.1"/>
    </source>
</evidence>
<dbReference type="HOGENOM" id="CLU_099558_0_0_1"/>
<keyword evidence="1" id="KW-0812">Transmembrane</keyword>
<evidence type="ECO:0000313" key="3">
    <source>
        <dbReference type="Proteomes" id="UP000053259"/>
    </source>
</evidence>
<keyword evidence="3" id="KW-1185">Reference proteome</keyword>
<dbReference type="InParanoid" id="A0A0D1YIK9"/>
<feature type="transmembrane region" description="Helical" evidence="1">
    <location>
        <begin position="12"/>
        <end position="31"/>
    </location>
</feature>
<dbReference type="AlphaFoldDB" id="A0A0D1YIK9"/>
<dbReference type="OrthoDB" id="5366688at2759"/>
<dbReference type="Proteomes" id="UP000053259">
    <property type="component" value="Unassembled WGS sequence"/>
</dbReference>
<dbReference type="GeneID" id="27315661"/>
<evidence type="ECO:0008006" key="4">
    <source>
        <dbReference type="Google" id="ProtNLM"/>
    </source>
</evidence>